<name>A0A099T1B7_METMT</name>
<feature type="repeat" description="TPR" evidence="3">
    <location>
        <begin position="887"/>
        <end position="920"/>
    </location>
</feature>
<dbReference type="InterPro" id="IPR011545">
    <property type="entry name" value="DEAD/DEAH_box_helicase_dom"/>
</dbReference>
<dbReference type="RefSeq" id="WP_048194527.1">
    <property type="nucleotide sequence ID" value="NZ_CAAGSM010000009.1"/>
</dbReference>
<dbReference type="InterPro" id="IPR001650">
    <property type="entry name" value="Helicase_C-like"/>
</dbReference>
<dbReference type="InterPro" id="IPR027417">
    <property type="entry name" value="P-loop_NTPase"/>
</dbReference>
<dbReference type="Pfam" id="PF13181">
    <property type="entry name" value="TPR_8"/>
    <property type="match status" value="1"/>
</dbReference>
<evidence type="ECO:0000259" key="5">
    <source>
        <dbReference type="PROSITE" id="PS51192"/>
    </source>
</evidence>
<dbReference type="PANTHER" id="PTHR47957">
    <property type="entry name" value="ATP-DEPENDENT HELICASE HRQ1"/>
    <property type="match status" value="1"/>
</dbReference>
<evidence type="ECO:0000259" key="6">
    <source>
        <dbReference type="PROSITE" id="PS51194"/>
    </source>
</evidence>
<comment type="caution">
    <text evidence="7">The sequence shown here is derived from an EMBL/GenBank/DDBJ whole genome shotgun (WGS) entry which is preliminary data.</text>
</comment>
<protein>
    <submittedName>
        <fullName evidence="7">ATP-dependent helicase</fullName>
    </submittedName>
</protein>
<dbReference type="Pfam" id="PF13431">
    <property type="entry name" value="TPR_17"/>
    <property type="match status" value="1"/>
</dbReference>
<dbReference type="OrthoDB" id="36796at2157"/>
<keyword evidence="1" id="KW-0547">Nucleotide-binding</keyword>
<dbReference type="CDD" id="cd18797">
    <property type="entry name" value="SF2_C_Hrq"/>
    <property type="match status" value="1"/>
</dbReference>
<keyword evidence="2" id="KW-0067">ATP-binding</keyword>
<keyword evidence="7" id="KW-0347">Helicase</keyword>
<dbReference type="PROSITE" id="PS51192">
    <property type="entry name" value="HELICASE_ATP_BIND_1"/>
    <property type="match status" value="1"/>
</dbReference>
<dbReference type="PROSITE" id="PS51194">
    <property type="entry name" value="HELICASE_CTER"/>
    <property type="match status" value="1"/>
</dbReference>
<accession>A0A099T1B7</accession>
<dbReference type="GO" id="GO:0043138">
    <property type="term" value="F:3'-5' DNA helicase activity"/>
    <property type="evidence" value="ECO:0007669"/>
    <property type="project" value="TreeGrafter"/>
</dbReference>
<evidence type="ECO:0000256" key="3">
    <source>
        <dbReference type="PROSITE-ProRule" id="PRU00339"/>
    </source>
</evidence>
<dbReference type="GO" id="GO:0003676">
    <property type="term" value="F:nucleic acid binding"/>
    <property type="evidence" value="ECO:0007669"/>
    <property type="project" value="InterPro"/>
</dbReference>
<dbReference type="Pfam" id="PF09369">
    <property type="entry name" value="MZB"/>
    <property type="match status" value="1"/>
</dbReference>
<dbReference type="AlphaFoldDB" id="A0A099T1B7"/>
<dbReference type="InterPro" id="IPR055227">
    <property type="entry name" value="HRQ1_WHD"/>
</dbReference>
<dbReference type="SUPFAM" id="SSF52540">
    <property type="entry name" value="P-loop containing nucleoside triphosphate hydrolases"/>
    <property type="match status" value="2"/>
</dbReference>
<proteinExistence type="predicted"/>
<feature type="domain" description="Helicase ATP-binding" evidence="5">
    <location>
        <begin position="62"/>
        <end position="243"/>
    </location>
</feature>
<dbReference type="GO" id="GO:0005524">
    <property type="term" value="F:ATP binding"/>
    <property type="evidence" value="ECO:0007669"/>
    <property type="project" value="UniProtKB-KW"/>
</dbReference>
<organism evidence="7 8">
    <name type="scientific">Methanococcoides methylutens</name>
    <dbReference type="NCBI Taxonomy" id="2226"/>
    <lineage>
        <taxon>Archaea</taxon>
        <taxon>Methanobacteriati</taxon>
        <taxon>Methanobacteriota</taxon>
        <taxon>Stenosarchaea group</taxon>
        <taxon>Methanomicrobia</taxon>
        <taxon>Methanosarcinales</taxon>
        <taxon>Methanosarcinaceae</taxon>
        <taxon>Methanococcoides</taxon>
    </lineage>
</organism>
<dbReference type="PANTHER" id="PTHR47957:SF3">
    <property type="entry name" value="ATP-DEPENDENT HELICASE HRQ1"/>
    <property type="match status" value="1"/>
</dbReference>
<dbReference type="GO" id="GO:0036297">
    <property type="term" value="P:interstrand cross-link repair"/>
    <property type="evidence" value="ECO:0007669"/>
    <property type="project" value="TreeGrafter"/>
</dbReference>
<gene>
    <name evidence="7" type="ORF">LI82_07495</name>
</gene>
<keyword evidence="3" id="KW-0802">TPR repeat</keyword>
<sequence length="943" mass="105235">MDVPHLINVIRSSRRYEGQMVHVETIPSKEPEYGEVLLKPLITYALSEMGIEKLYTHQAEAIETAKRGEDLVLSTSTASGKSLCYMLPIFETLMEDPNATALYISPLNALVNDQLDTFKNFRDLMGIEMNINKFIGTMSSEEKSAVKYGNPRILFTNPEMLHLSFLQWKHQWKKFLSNLKFIVLDESHSYSGVMGSNMANLLRRLNRVCDHYGSNPQYICCTATIGNPEEHTSALIGKDVTLVNKDGSGSGMQKFIFWNPPLYTRSRSSNFTLRKASFGETVGLFTTFVQNDLQTIVFARSRQKVERMYVEAKNRLEQRGEQKIISPYRGGYHGNEREAIEKGLSSGNVAGVISTMALELGIDIGGLDACIMDGFPGTIMSARQQSGRAGRGSQESVVALVADSNALDQYYMRNPTDLFKKECEEAVINVSNRYIQAGHLLCAARELALRPEDEKYFGSDFAEIMAVLEEEGLLEGETEKLCTDGKAHMRVSIRGIDGDGYTIFEKGSRAPLEKDIGRLRAYREAFKGAVYINKGTPYSVTELDHEKQIIRVEKAKDGYYTRSQVASDIQIVDVIDTKPLQTCDGVTVGFGDVDVTQQVTGFKRFMQRTDEELGQFSLTMPKFSLETEALWLELPEYLADLVEKYERDFNGGIHAIEHAIIAMYPLHLLADRNDVGGVSTPEHTDLNKKSGIFVYDGHAGGVGYAEAGYGRIVEMLEVTLKAIESCPCKDGCPSCIQSPKCGNNNNPLDKDAAIMILRKMLGKPEYIPKRKYLSEISKQRSGSPALNRQHEKKDQNDAADALNRARRKLKRQGSGSAAEWVKMGIAAGRDEKDHKKACDCFDRALQLDPDNSSALSNKGVTYIMMGKHTLALQCFNRLLDLGYGKSHVVWKNKGTALRLLGDRVGAIEAYNEALRIKPDDAGTKQMRDKLREADNALYARDGM</sequence>
<dbReference type="Pfam" id="PF00270">
    <property type="entry name" value="DEAD"/>
    <property type="match status" value="1"/>
</dbReference>
<dbReference type="Gene3D" id="1.25.40.10">
    <property type="entry name" value="Tetratricopeptide repeat domain"/>
    <property type="match status" value="1"/>
</dbReference>
<dbReference type="Pfam" id="PF00271">
    <property type="entry name" value="Helicase_C"/>
    <property type="match status" value="1"/>
</dbReference>
<dbReference type="PROSITE" id="PS50005">
    <property type="entry name" value="TPR"/>
    <property type="match status" value="1"/>
</dbReference>
<dbReference type="SMART" id="SM00028">
    <property type="entry name" value="TPR"/>
    <property type="match status" value="3"/>
</dbReference>
<evidence type="ECO:0000256" key="2">
    <source>
        <dbReference type="ARBA" id="ARBA00022840"/>
    </source>
</evidence>
<dbReference type="InterPro" id="IPR018973">
    <property type="entry name" value="MZB"/>
</dbReference>
<dbReference type="SMART" id="SM00490">
    <property type="entry name" value="HELICc"/>
    <property type="match status" value="1"/>
</dbReference>
<evidence type="ECO:0000313" key="7">
    <source>
        <dbReference type="EMBL" id="KGK98684.1"/>
    </source>
</evidence>
<reference evidence="7 8" key="1">
    <citation type="submission" date="2014-09" db="EMBL/GenBank/DDBJ databases">
        <title>Draft genome sequence of an obligately methylotrophic methanogen, Methanococcoides methylutens, isolated from marine sediment.</title>
        <authorList>
            <person name="Guan Y."/>
            <person name="Ngugi D.K."/>
            <person name="Blom J."/>
            <person name="Ali S."/>
            <person name="Ferry J.G."/>
            <person name="Stingl U."/>
        </authorList>
    </citation>
    <scope>NUCLEOTIDE SEQUENCE [LARGE SCALE GENOMIC DNA]</scope>
    <source>
        <strain evidence="7 8">DSM 2657</strain>
    </source>
</reference>
<dbReference type="SUPFAM" id="SSF48452">
    <property type="entry name" value="TPR-like"/>
    <property type="match status" value="1"/>
</dbReference>
<dbReference type="SMART" id="SM00487">
    <property type="entry name" value="DEXDc"/>
    <property type="match status" value="1"/>
</dbReference>
<feature type="region of interest" description="Disordered" evidence="4">
    <location>
        <begin position="777"/>
        <end position="797"/>
    </location>
</feature>
<feature type="domain" description="Helicase C-terminal" evidence="6">
    <location>
        <begin position="281"/>
        <end position="434"/>
    </location>
</feature>
<dbReference type="InterPro" id="IPR011990">
    <property type="entry name" value="TPR-like_helical_dom_sf"/>
</dbReference>
<keyword evidence="7" id="KW-0378">Hydrolase</keyword>
<dbReference type="GO" id="GO:0006289">
    <property type="term" value="P:nucleotide-excision repair"/>
    <property type="evidence" value="ECO:0007669"/>
    <property type="project" value="TreeGrafter"/>
</dbReference>
<dbReference type="InterPro" id="IPR019734">
    <property type="entry name" value="TPR_rpt"/>
</dbReference>
<dbReference type="EMBL" id="JRHO01000013">
    <property type="protein sequence ID" value="KGK98684.1"/>
    <property type="molecule type" value="Genomic_DNA"/>
</dbReference>
<dbReference type="Pfam" id="PF22982">
    <property type="entry name" value="WHD_HRQ1"/>
    <property type="match status" value="1"/>
</dbReference>
<keyword evidence="8" id="KW-1185">Reference proteome</keyword>
<evidence type="ECO:0000256" key="1">
    <source>
        <dbReference type="ARBA" id="ARBA00022741"/>
    </source>
</evidence>
<dbReference type="CDD" id="cd17923">
    <property type="entry name" value="DEXHc_Hrq1-like"/>
    <property type="match status" value="1"/>
</dbReference>
<evidence type="ECO:0000256" key="4">
    <source>
        <dbReference type="SAM" id="MobiDB-lite"/>
    </source>
</evidence>
<evidence type="ECO:0000313" key="8">
    <source>
        <dbReference type="Proteomes" id="UP000029859"/>
    </source>
</evidence>
<dbReference type="Proteomes" id="UP000029859">
    <property type="component" value="Unassembled WGS sequence"/>
</dbReference>
<dbReference type="Gene3D" id="3.40.50.300">
    <property type="entry name" value="P-loop containing nucleotide triphosphate hydrolases"/>
    <property type="match status" value="2"/>
</dbReference>
<dbReference type="InterPro" id="IPR014001">
    <property type="entry name" value="Helicase_ATP-bd"/>
</dbReference>